<dbReference type="STRING" id="1754190.A0A1Y2F3B0"/>
<keyword evidence="1" id="KW-0472">Membrane</keyword>
<accession>A0A1Y2F3B0</accession>
<reference evidence="2 3" key="1">
    <citation type="submission" date="2016-08" db="EMBL/GenBank/DDBJ databases">
        <title>A Parts List for Fungal Cellulosomes Revealed by Comparative Genomics.</title>
        <authorList>
            <consortium name="DOE Joint Genome Institute"/>
            <person name="Haitjema C.H."/>
            <person name="Gilmore S.P."/>
            <person name="Henske J.K."/>
            <person name="Solomon K.V."/>
            <person name="De Groot R."/>
            <person name="Kuo A."/>
            <person name="Mondo S.J."/>
            <person name="Salamov A.A."/>
            <person name="Labutti K."/>
            <person name="Zhao Z."/>
            <person name="Chiniquy J."/>
            <person name="Barry K."/>
            <person name="Brewer H.M."/>
            <person name="Purvine S.O."/>
            <person name="Wright A.T."/>
            <person name="Boxma B."/>
            <person name="Van Alen T."/>
            <person name="Hackstein J.H."/>
            <person name="Baker S.E."/>
            <person name="Grigoriev I.V."/>
            <person name="O'Malley M.A."/>
        </authorList>
    </citation>
    <scope>NUCLEOTIDE SEQUENCE [LARGE SCALE GENOMIC DNA]</scope>
    <source>
        <strain evidence="2 3">G1</strain>
    </source>
</reference>
<gene>
    <name evidence="2" type="ORF">LY90DRAFT_665199</name>
</gene>
<keyword evidence="1" id="KW-1133">Transmembrane helix</keyword>
<keyword evidence="1" id="KW-0812">Transmembrane</keyword>
<name>A0A1Y2F3B0_9FUNG</name>
<feature type="transmembrane region" description="Helical" evidence="1">
    <location>
        <begin position="45"/>
        <end position="63"/>
    </location>
</feature>
<evidence type="ECO:0000256" key="1">
    <source>
        <dbReference type="SAM" id="Phobius"/>
    </source>
</evidence>
<feature type="transmembrane region" description="Helical" evidence="1">
    <location>
        <begin position="194"/>
        <end position="218"/>
    </location>
</feature>
<organism evidence="2 3">
    <name type="scientific">Neocallimastix californiae</name>
    <dbReference type="NCBI Taxonomy" id="1754190"/>
    <lineage>
        <taxon>Eukaryota</taxon>
        <taxon>Fungi</taxon>
        <taxon>Fungi incertae sedis</taxon>
        <taxon>Chytridiomycota</taxon>
        <taxon>Chytridiomycota incertae sedis</taxon>
        <taxon>Neocallimastigomycetes</taxon>
        <taxon>Neocallimastigales</taxon>
        <taxon>Neocallimastigaceae</taxon>
        <taxon>Neocallimastix</taxon>
    </lineage>
</organism>
<sequence>MQDIIYISEKVVINGTFIFDMNTSNEYISKIKFNVFDGIQNILDAYILNSFFPWVCLILLLYIRNWKKPIIKILVGHWLLRSTGDLLRNIMQLRSIKPNQYWPYSSDNWFISNAVANIFWIAGEIMGDWYPLIRTKAVVHNIHKQDNVYLTCAFYNVVKLFGIYCYFIHTPMDLAINNKTKNKNKISDIIDYNILWWTTIAVVQIGSFIYNLSVIFALKKYLFRKLRKFKKKNQNNFLNKYKQISELRLFISILVTIIFLPFVFVLVVVLINELKKNNGYNNFIKLEGHVEQIRKAVLNINYTFMYIDQILLSFYSNYHYEFSRNSIVRISFSSSDDIYSHRSNRSSISNINKINYKLLDMNTDENNTDSTKSDSKSEISNDFNYRRESIKNYRKSFTNISGISRSELRRYSGTLSNISLNTLTSPDHIASSPTSPSPSYSNTINNLSISPRTLHYSFDSPKILSTIPEESLDNTNMSISMSTVSSDKGTTNLINKNIYI</sequence>
<evidence type="ECO:0000313" key="2">
    <source>
        <dbReference type="EMBL" id="ORY77954.1"/>
    </source>
</evidence>
<dbReference type="Proteomes" id="UP000193920">
    <property type="component" value="Unassembled WGS sequence"/>
</dbReference>
<feature type="transmembrane region" description="Helical" evidence="1">
    <location>
        <begin position="148"/>
        <end position="169"/>
    </location>
</feature>
<comment type="caution">
    <text evidence="2">The sequence shown here is derived from an EMBL/GenBank/DDBJ whole genome shotgun (WGS) entry which is preliminary data.</text>
</comment>
<keyword evidence="3" id="KW-1185">Reference proteome</keyword>
<proteinExistence type="predicted"/>
<dbReference type="EMBL" id="MCOG01000018">
    <property type="protein sequence ID" value="ORY77954.1"/>
    <property type="molecule type" value="Genomic_DNA"/>
</dbReference>
<feature type="transmembrane region" description="Helical" evidence="1">
    <location>
        <begin position="249"/>
        <end position="271"/>
    </location>
</feature>
<dbReference type="AlphaFoldDB" id="A0A1Y2F3B0"/>
<evidence type="ECO:0000313" key="3">
    <source>
        <dbReference type="Proteomes" id="UP000193920"/>
    </source>
</evidence>
<protein>
    <submittedName>
        <fullName evidence="2">Uncharacterized protein</fullName>
    </submittedName>
</protein>